<evidence type="ECO:0000256" key="15">
    <source>
        <dbReference type="ARBA" id="ARBA00023324"/>
    </source>
</evidence>
<dbReference type="GO" id="GO:0005576">
    <property type="term" value="C:extracellular region"/>
    <property type="evidence" value="ECO:0007669"/>
    <property type="project" value="UniProtKB-SubCell"/>
</dbReference>
<evidence type="ECO:0000256" key="16">
    <source>
        <dbReference type="PIRSR" id="PIRSR600823-1"/>
    </source>
</evidence>
<evidence type="ECO:0000256" key="20">
    <source>
        <dbReference type="PIRSR" id="PIRSR600823-5"/>
    </source>
</evidence>
<comment type="catalytic activity">
    <reaction evidence="1 21">
        <text>2 a phenolic donor + H2O2 = 2 a phenolic radical donor + 2 H2O</text>
        <dbReference type="Rhea" id="RHEA:56136"/>
        <dbReference type="ChEBI" id="CHEBI:15377"/>
        <dbReference type="ChEBI" id="CHEBI:16240"/>
        <dbReference type="ChEBI" id="CHEBI:139520"/>
        <dbReference type="ChEBI" id="CHEBI:139521"/>
        <dbReference type="EC" id="1.11.1.7"/>
    </reaction>
</comment>
<dbReference type="PANTHER" id="PTHR31235">
    <property type="entry name" value="PEROXIDASE 25-RELATED"/>
    <property type="match status" value="1"/>
</dbReference>
<feature type="binding site" evidence="17">
    <location>
        <position position="193"/>
    </location>
    <ligand>
        <name>substrate</name>
    </ligand>
</feature>
<evidence type="ECO:0000256" key="12">
    <source>
        <dbReference type="ARBA" id="ARBA00023004"/>
    </source>
</evidence>
<feature type="binding site" evidence="18">
    <location>
        <position position="118"/>
    </location>
    <ligand>
        <name>Ca(2+)</name>
        <dbReference type="ChEBI" id="CHEBI:29108"/>
        <label>1</label>
    </ligand>
</feature>
<evidence type="ECO:0000256" key="3">
    <source>
        <dbReference type="ARBA" id="ARBA00006873"/>
    </source>
</evidence>
<evidence type="ECO:0000313" key="24">
    <source>
        <dbReference type="Proteomes" id="UP000596660"/>
    </source>
</evidence>
<dbReference type="InterPro" id="IPR033905">
    <property type="entry name" value="Secretory_peroxidase"/>
</dbReference>
<feature type="disulfide bond" evidence="20">
    <location>
        <begin position="65"/>
        <end position="144"/>
    </location>
</feature>
<dbReference type="InterPro" id="IPR019793">
    <property type="entry name" value="Peroxidases_heam-ligand_BS"/>
</dbReference>
<dbReference type="InterPro" id="IPR000823">
    <property type="entry name" value="Peroxidase_pln"/>
</dbReference>
<feature type="binding site" description="axial binding residue" evidence="18">
    <location>
        <position position="223"/>
    </location>
    <ligand>
        <name>heme b</name>
        <dbReference type="ChEBI" id="CHEBI:60344"/>
    </ligand>
    <ligandPart>
        <name>Fe</name>
        <dbReference type="ChEBI" id="CHEBI:18248"/>
    </ligandPart>
</feature>
<keyword evidence="5 21" id="KW-0964">Secreted</keyword>
<comment type="cofactor">
    <cofactor evidence="18 21">
        <name>heme b</name>
        <dbReference type="ChEBI" id="CHEBI:60344"/>
    </cofactor>
    <text evidence="18 21">Binds 1 heme b (iron(II)-protoporphyrin IX) group per subunit.</text>
</comment>
<dbReference type="Pfam" id="PF00141">
    <property type="entry name" value="peroxidase"/>
    <property type="match status" value="1"/>
</dbReference>
<dbReference type="GO" id="GO:0042744">
    <property type="term" value="P:hydrogen peroxide catabolic process"/>
    <property type="evidence" value="ECO:0007669"/>
    <property type="project" value="UniProtKB-KW"/>
</dbReference>
<keyword evidence="7 21" id="KW-0349">Heme</keyword>
<dbReference type="FunFam" id="1.10.520.10:FF:000001">
    <property type="entry name" value="Peroxidase"/>
    <property type="match status" value="1"/>
</dbReference>
<evidence type="ECO:0000256" key="6">
    <source>
        <dbReference type="ARBA" id="ARBA00022559"/>
    </source>
</evidence>
<dbReference type="Gramene" id="AUR62034603-RA">
    <property type="protein sequence ID" value="AUR62034603-RA:cds"/>
    <property type="gene ID" value="AUR62034603"/>
</dbReference>
<feature type="domain" description="Plant heme peroxidase family profile" evidence="22">
    <location>
        <begin position="55"/>
        <end position="354"/>
    </location>
</feature>
<evidence type="ECO:0000256" key="1">
    <source>
        <dbReference type="ARBA" id="ARBA00000189"/>
    </source>
</evidence>
<dbReference type="GO" id="GO:0006979">
    <property type="term" value="P:response to oxidative stress"/>
    <property type="evidence" value="ECO:0007669"/>
    <property type="project" value="UniProtKB-UniRule"/>
</dbReference>
<comment type="cofactor">
    <cofactor evidence="18 21">
        <name>Ca(2+)</name>
        <dbReference type="ChEBI" id="CHEBI:29108"/>
    </cofactor>
    <text evidence="18 21">Binds 2 calcium ions per subunit.</text>
</comment>
<evidence type="ECO:0000256" key="7">
    <source>
        <dbReference type="ARBA" id="ARBA00022617"/>
    </source>
</evidence>
<keyword evidence="10 18" id="KW-0106">Calcium</keyword>
<reference evidence="23" key="1">
    <citation type="journal article" date="2017" name="Nature">
        <title>The genome of Chenopodium quinoa.</title>
        <authorList>
            <person name="Jarvis D.E."/>
            <person name="Ho Y.S."/>
            <person name="Lightfoot D.J."/>
            <person name="Schmoeckel S.M."/>
            <person name="Li B."/>
            <person name="Borm T.J.A."/>
            <person name="Ohyanagi H."/>
            <person name="Mineta K."/>
            <person name="Michell C.T."/>
            <person name="Saber N."/>
            <person name="Kharbatia N.M."/>
            <person name="Rupper R.R."/>
            <person name="Sharp A.R."/>
            <person name="Dally N."/>
            <person name="Boughton B.A."/>
            <person name="Woo Y.H."/>
            <person name="Gao G."/>
            <person name="Schijlen E.G.W.M."/>
            <person name="Guo X."/>
            <person name="Momin A.A."/>
            <person name="Negrao S."/>
            <person name="Al-Babili S."/>
            <person name="Gehring C."/>
            <person name="Roessner U."/>
            <person name="Jung C."/>
            <person name="Murphy K."/>
            <person name="Arold S.T."/>
            <person name="Gojobori T."/>
            <person name="van der Linden C.G."/>
            <person name="van Loo E.N."/>
            <person name="Jellen E.N."/>
            <person name="Maughan P.J."/>
            <person name="Tester M."/>
        </authorList>
    </citation>
    <scope>NUCLEOTIDE SEQUENCE [LARGE SCALE GENOMIC DNA]</scope>
    <source>
        <strain evidence="23">cv. PI 614886</strain>
    </source>
</reference>
<feature type="active site" description="Proton acceptor" evidence="16">
    <location>
        <position position="96"/>
    </location>
</feature>
<dbReference type="PROSITE" id="PS50873">
    <property type="entry name" value="PEROXIDASE_4"/>
    <property type="match status" value="1"/>
</dbReference>
<keyword evidence="13 20" id="KW-1015">Disulfide bond</keyword>
<keyword evidence="9 21" id="KW-0732">Signal</keyword>
<evidence type="ECO:0000256" key="5">
    <source>
        <dbReference type="ARBA" id="ARBA00022525"/>
    </source>
</evidence>
<evidence type="ECO:0000256" key="13">
    <source>
        <dbReference type="ARBA" id="ARBA00023157"/>
    </source>
</evidence>
<protein>
    <recommendedName>
        <fullName evidence="4 21">Peroxidase</fullName>
        <ecNumber evidence="4 21">1.11.1.7</ecNumber>
    </recommendedName>
</protein>
<feature type="binding site" evidence="18">
    <location>
        <position position="106"/>
    </location>
    <ligand>
        <name>Ca(2+)</name>
        <dbReference type="ChEBI" id="CHEBI:29108"/>
        <label>1</label>
    </ligand>
</feature>
<dbReference type="PRINTS" id="PR00461">
    <property type="entry name" value="PLPEROXIDASE"/>
</dbReference>
<reference evidence="23" key="2">
    <citation type="submission" date="2021-03" db="UniProtKB">
        <authorList>
            <consortium name="EnsemblPlants"/>
        </authorList>
    </citation>
    <scope>IDENTIFICATION</scope>
</reference>
<feature type="site" description="Transition state stabilizer" evidence="19">
    <location>
        <position position="92"/>
    </location>
</feature>
<dbReference type="KEGG" id="cqi:110697902"/>
<feature type="disulfide bond" evidence="20">
    <location>
        <begin position="150"/>
        <end position="350"/>
    </location>
</feature>
<feature type="binding site" evidence="18">
    <location>
        <position position="275"/>
    </location>
    <ligand>
        <name>Ca(2+)</name>
        <dbReference type="ChEBI" id="CHEBI:29108"/>
        <label>2</label>
    </ligand>
</feature>
<feature type="signal peptide" evidence="21">
    <location>
        <begin position="1"/>
        <end position="17"/>
    </location>
</feature>
<feature type="disulfide bond" evidence="20">
    <location>
        <begin position="230"/>
        <end position="262"/>
    </location>
</feature>
<dbReference type="Gene3D" id="1.10.420.10">
    <property type="entry name" value="Peroxidase, domain 2"/>
    <property type="match status" value="1"/>
</dbReference>
<keyword evidence="8 18" id="KW-0479">Metal-binding</keyword>
<comment type="subcellular location">
    <subcellularLocation>
        <location evidence="21">Secreted</location>
    </subcellularLocation>
</comment>
<dbReference type="SUPFAM" id="SSF48113">
    <property type="entry name" value="Heme-dependent peroxidases"/>
    <property type="match status" value="1"/>
</dbReference>
<dbReference type="PROSITE" id="PS00435">
    <property type="entry name" value="PEROXIDASE_1"/>
    <property type="match status" value="1"/>
</dbReference>
<comment type="similarity">
    <text evidence="21">Belongs to the peroxidase family. Classical plant (class III) peroxidase subfamily.</text>
</comment>
<evidence type="ECO:0000256" key="18">
    <source>
        <dbReference type="PIRSR" id="PIRSR600823-3"/>
    </source>
</evidence>
<dbReference type="PRINTS" id="PR00458">
    <property type="entry name" value="PEROXIDASE"/>
</dbReference>
<proteinExistence type="inferred from homology"/>
<dbReference type="Gene3D" id="1.10.520.10">
    <property type="match status" value="1"/>
</dbReference>
<dbReference type="EC" id="1.11.1.7" evidence="4 21"/>
<dbReference type="EnsemblPlants" id="AUR62034603-RA">
    <property type="protein sequence ID" value="AUR62034603-RA:cds"/>
    <property type="gene ID" value="AUR62034603"/>
</dbReference>
<dbReference type="SMR" id="A0A803MSQ2"/>
<feature type="binding site" evidence="18">
    <location>
        <position position="104"/>
    </location>
    <ligand>
        <name>Ca(2+)</name>
        <dbReference type="ChEBI" id="CHEBI:29108"/>
        <label>1</label>
    </ligand>
</feature>
<keyword evidence="15 21" id="KW-0376">Hydrogen peroxide</keyword>
<feature type="binding site" evidence="18">
    <location>
        <position position="97"/>
    </location>
    <ligand>
        <name>Ca(2+)</name>
        <dbReference type="ChEBI" id="CHEBI:29108"/>
        <label>1</label>
    </ligand>
</feature>
<evidence type="ECO:0000256" key="2">
    <source>
        <dbReference type="ARBA" id="ARBA00002322"/>
    </source>
</evidence>
<dbReference type="GO" id="GO:0140825">
    <property type="term" value="F:lactoperoxidase activity"/>
    <property type="evidence" value="ECO:0007669"/>
    <property type="project" value="UniProtKB-EC"/>
</dbReference>
<dbReference type="CDD" id="cd00693">
    <property type="entry name" value="secretory_peroxidase"/>
    <property type="match status" value="1"/>
</dbReference>
<evidence type="ECO:0000256" key="21">
    <source>
        <dbReference type="RuleBase" id="RU362060"/>
    </source>
</evidence>
<gene>
    <name evidence="23" type="primary">LOC110697902</name>
</gene>
<feature type="chain" id="PRO_5031599570" description="Peroxidase" evidence="21">
    <location>
        <begin position="18"/>
        <end position="354"/>
    </location>
</feature>
<feature type="binding site" evidence="18">
    <location>
        <position position="224"/>
    </location>
    <ligand>
        <name>Ca(2+)</name>
        <dbReference type="ChEBI" id="CHEBI:29108"/>
        <label>2</label>
    </ligand>
</feature>
<comment type="similarity">
    <text evidence="3">Belongs to the peroxidase family. Ascorbate peroxidase subfamily.</text>
</comment>
<keyword evidence="12 18" id="KW-0408">Iron</keyword>
<evidence type="ECO:0000256" key="19">
    <source>
        <dbReference type="PIRSR" id="PIRSR600823-4"/>
    </source>
</evidence>
<feature type="binding site" evidence="18">
    <location>
        <position position="102"/>
    </location>
    <ligand>
        <name>Ca(2+)</name>
        <dbReference type="ChEBI" id="CHEBI:29108"/>
        <label>1</label>
    </ligand>
</feature>
<dbReference type="GO" id="GO:0020037">
    <property type="term" value="F:heme binding"/>
    <property type="evidence" value="ECO:0007669"/>
    <property type="project" value="UniProtKB-UniRule"/>
</dbReference>
<dbReference type="GeneID" id="110697902"/>
<organism evidence="23 24">
    <name type="scientific">Chenopodium quinoa</name>
    <name type="common">Quinoa</name>
    <dbReference type="NCBI Taxonomy" id="63459"/>
    <lineage>
        <taxon>Eukaryota</taxon>
        <taxon>Viridiplantae</taxon>
        <taxon>Streptophyta</taxon>
        <taxon>Embryophyta</taxon>
        <taxon>Tracheophyta</taxon>
        <taxon>Spermatophyta</taxon>
        <taxon>Magnoliopsida</taxon>
        <taxon>eudicotyledons</taxon>
        <taxon>Gunneridae</taxon>
        <taxon>Pentapetalae</taxon>
        <taxon>Caryophyllales</taxon>
        <taxon>Chenopodiaceae</taxon>
        <taxon>Chenopodioideae</taxon>
        <taxon>Atripliceae</taxon>
        <taxon>Chenopodium</taxon>
    </lineage>
</organism>
<feature type="disulfide bond" evidence="20">
    <location>
        <begin position="98"/>
        <end position="103"/>
    </location>
</feature>
<evidence type="ECO:0000259" key="22">
    <source>
        <dbReference type="PROSITE" id="PS50873"/>
    </source>
</evidence>
<dbReference type="GO" id="GO:0046872">
    <property type="term" value="F:metal ion binding"/>
    <property type="evidence" value="ECO:0007669"/>
    <property type="project" value="UniProtKB-UniRule"/>
</dbReference>
<dbReference type="OrthoDB" id="2113341at2759"/>
<evidence type="ECO:0000256" key="10">
    <source>
        <dbReference type="ARBA" id="ARBA00022837"/>
    </source>
</evidence>
<dbReference type="Proteomes" id="UP000596660">
    <property type="component" value="Unplaced"/>
</dbReference>
<evidence type="ECO:0000256" key="11">
    <source>
        <dbReference type="ARBA" id="ARBA00023002"/>
    </source>
</evidence>
<sequence length="354" mass="38986">MVSKVLLMLLILAICSTFVICNAGGSKKKFHNKHKEGWKNGHDYDSYEPKYDGDGLKDNFYHKSCPRAEKIVQSVTERHVSSNPNLPAKLIRVLFHDCFVRGCDASVLLNSTGNIQSEKDANANRNLAGFDVIDSIKAEVEKVCQETVSCADILALATRDAVSLQYGRPLWKVPTGRRDGTISLASETSTNIPSGASNFTVLSNIFANKSLSVHDLVALSGAHTIGVGHCNFFSRRLFNFTGKGDQDSSLDPNYADFLRTQCKNSTDRITTVAMDPGSSVSFDNHYFEILKDRKGLFVSDAALLTDDDARRFALKLLNPKKFFDEFAKSMEKMGAIGVLTGSQGQIRKHCSLVN</sequence>
<keyword evidence="11 21" id="KW-0560">Oxidoreductase</keyword>
<dbReference type="InterPro" id="IPR010255">
    <property type="entry name" value="Haem_peroxidase_sf"/>
</dbReference>
<dbReference type="InterPro" id="IPR002016">
    <property type="entry name" value="Haem_peroxidase"/>
</dbReference>
<dbReference type="RefSeq" id="XP_021730996.1">
    <property type="nucleotide sequence ID" value="XM_021875304.1"/>
</dbReference>
<feature type="binding site" evidence="18">
    <location>
        <position position="283"/>
    </location>
    <ligand>
        <name>Ca(2+)</name>
        <dbReference type="ChEBI" id="CHEBI:29108"/>
        <label>2</label>
    </ligand>
</feature>
<comment type="function">
    <text evidence="2">Removal of H(2)O(2), oxidation of toxic reductants, biosynthesis and degradation of lignin, suberization, auxin catabolism, response to environmental stresses such as wounding, pathogen attack and oxidative stress. These functions might be dependent on each isozyme/isoform in each plant tissue.</text>
</comment>
<accession>A0A803MSQ2</accession>
<name>A0A803MSQ2_CHEQI</name>
<keyword evidence="6 21" id="KW-0575">Peroxidase</keyword>
<dbReference type="OMA" id="GSLTWIG"/>
<keyword evidence="24" id="KW-1185">Reference proteome</keyword>
<keyword evidence="14" id="KW-0325">Glycoprotein</keyword>
<evidence type="ECO:0000256" key="4">
    <source>
        <dbReference type="ARBA" id="ARBA00012313"/>
    </source>
</evidence>
<evidence type="ECO:0000256" key="8">
    <source>
        <dbReference type="ARBA" id="ARBA00022723"/>
    </source>
</evidence>
<dbReference type="AlphaFoldDB" id="A0A803MSQ2"/>
<evidence type="ECO:0000256" key="14">
    <source>
        <dbReference type="ARBA" id="ARBA00023180"/>
    </source>
</evidence>
<evidence type="ECO:0000313" key="23">
    <source>
        <dbReference type="EnsemblPlants" id="AUR62034603-RA:cds"/>
    </source>
</evidence>
<evidence type="ECO:0000256" key="17">
    <source>
        <dbReference type="PIRSR" id="PIRSR600823-2"/>
    </source>
</evidence>
<feature type="binding site" evidence="18">
    <location>
        <position position="100"/>
    </location>
    <ligand>
        <name>Ca(2+)</name>
        <dbReference type="ChEBI" id="CHEBI:29108"/>
        <label>1</label>
    </ligand>
</feature>
<dbReference type="FunFam" id="1.10.420.10:FF:000008">
    <property type="entry name" value="Peroxidase"/>
    <property type="match status" value="1"/>
</dbReference>
<evidence type="ECO:0000256" key="9">
    <source>
        <dbReference type="ARBA" id="ARBA00022729"/>
    </source>
</evidence>